<name>A0ABT1XGQ9_9BURK</name>
<organism evidence="1 2">
    <name type="scientific">Limnobacter parvus</name>
    <dbReference type="NCBI Taxonomy" id="2939690"/>
    <lineage>
        <taxon>Bacteria</taxon>
        <taxon>Pseudomonadati</taxon>
        <taxon>Pseudomonadota</taxon>
        <taxon>Betaproteobacteria</taxon>
        <taxon>Burkholderiales</taxon>
        <taxon>Burkholderiaceae</taxon>
        <taxon>Limnobacter</taxon>
    </lineage>
</organism>
<dbReference type="EMBL" id="JANKHG010000017">
    <property type="protein sequence ID" value="MCR2746467.1"/>
    <property type="molecule type" value="Genomic_DNA"/>
</dbReference>
<reference evidence="1" key="1">
    <citation type="submission" date="2022-07" db="EMBL/GenBank/DDBJ databases">
        <authorList>
            <person name="Xamxidin M."/>
        </authorList>
    </citation>
    <scope>NUCLEOTIDE SEQUENCE</scope>
    <source>
        <strain evidence="1">YS8-69</strain>
    </source>
</reference>
<gene>
    <name evidence="1" type="ORF">NSP04_07385</name>
</gene>
<dbReference type="RefSeq" id="WP_257511707.1">
    <property type="nucleotide sequence ID" value="NZ_JANKHG010000017.1"/>
</dbReference>
<proteinExistence type="predicted"/>
<evidence type="ECO:0000313" key="1">
    <source>
        <dbReference type="EMBL" id="MCR2746467.1"/>
    </source>
</evidence>
<evidence type="ECO:0000313" key="2">
    <source>
        <dbReference type="Proteomes" id="UP001165267"/>
    </source>
</evidence>
<accession>A0ABT1XGQ9</accession>
<comment type="caution">
    <text evidence="1">The sequence shown here is derived from an EMBL/GenBank/DDBJ whole genome shotgun (WGS) entry which is preliminary data.</text>
</comment>
<protein>
    <submittedName>
        <fullName evidence="1">Uncharacterized protein</fullName>
    </submittedName>
</protein>
<keyword evidence="2" id="KW-1185">Reference proteome</keyword>
<sequence length="101" mass="11333">MATQFGTESGREFLDSVNALPGQVSPNDTFIPTDYSDPHRVELEREVFLAEKKFEANPSKENEQALSNANLALTEHEEYIVIMNSTDEFTDSVRSDGSGYR</sequence>
<dbReference type="Proteomes" id="UP001165267">
    <property type="component" value="Unassembled WGS sequence"/>
</dbReference>